<proteinExistence type="predicted"/>
<evidence type="ECO:0000313" key="4">
    <source>
        <dbReference type="Proteomes" id="UP000262882"/>
    </source>
</evidence>
<keyword evidence="2" id="KW-0472">Membrane</keyword>
<dbReference type="OrthoDB" id="3476745at2"/>
<evidence type="ECO:0000256" key="2">
    <source>
        <dbReference type="SAM" id="Phobius"/>
    </source>
</evidence>
<feature type="compositionally biased region" description="Basic and acidic residues" evidence="1">
    <location>
        <begin position="27"/>
        <end position="39"/>
    </location>
</feature>
<name>A0A372GNR3_9ACTN</name>
<evidence type="ECO:0000313" key="3">
    <source>
        <dbReference type="EMBL" id="RFS87038.1"/>
    </source>
</evidence>
<dbReference type="RefSeq" id="WP_117397491.1">
    <property type="nucleotide sequence ID" value="NZ_QVNQ01000001.1"/>
</dbReference>
<reference evidence="3 4" key="1">
    <citation type="submission" date="2018-08" db="EMBL/GenBank/DDBJ databases">
        <title>Actinomadura spongicola sp. nov., isolated from marine sponge Leucetta chagosensis.</title>
        <authorList>
            <person name="Li L."/>
            <person name="Lin H.W."/>
        </authorList>
    </citation>
    <scope>NUCLEOTIDE SEQUENCE [LARGE SCALE GENOMIC DNA]</scope>
    <source>
        <strain evidence="3 4">LHW52907</strain>
    </source>
</reference>
<dbReference type="Proteomes" id="UP000262882">
    <property type="component" value="Unassembled WGS sequence"/>
</dbReference>
<keyword evidence="2" id="KW-1133">Transmembrane helix</keyword>
<dbReference type="AlphaFoldDB" id="A0A372GNR3"/>
<sequence length="276" mass="29822">MRRTGTSTDETVAHVRQVLGRGDPVGPDEHTDAAQDAEGRRVLAQILRAERETDERRSPRWGRRGVIVLATMLTVGTVGAMADAGGFIPTGVIKAFQGAQDENSDWGKLDTARARKLIDARSPRGDLVELWTAPSTKGAECAYLRRIEDGGRTEDGSIECSDAVTPAGSARQGTWPGNSRLSARYGPLVKDDMGVLGWAAEPATAIRVTLQDGRQHLVPVRTGGFFMAFLDHKRGPGPRWTEPPEDPHEGFEHADLAAVDAKGRVLSTLRAHESAM</sequence>
<gene>
    <name evidence="3" type="ORF">D0T12_01945</name>
</gene>
<feature type="transmembrane region" description="Helical" evidence="2">
    <location>
        <begin position="66"/>
        <end position="88"/>
    </location>
</feature>
<keyword evidence="4" id="KW-1185">Reference proteome</keyword>
<feature type="region of interest" description="Disordered" evidence="1">
    <location>
        <begin position="17"/>
        <end position="39"/>
    </location>
</feature>
<keyword evidence="2" id="KW-0812">Transmembrane</keyword>
<dbReference type="EMBL" id="QVNQ01000001">
    <property type="protein sequence ID" value="RFS87038.1"/>
    <property type="molecule type" value="Genomic_DNA"/>
</dbReference>
<accession>A0A372GNR3</accession>
<evidence type="ECO:0000256" key="1">
    <source>
        <dbReference type="SAM" id="MobiDB-lite"/>
    </source>
</evidence>
<protein>
    <submittedName>
        <fullName evidence="3">Uncharacterized protein</fullName>
    </submittedName>
</protein>
<organism evidence="3 4">
    <name type="scientific">Actinomadura spongiicola</name>
    <dbReference type="NCBI Taxonomy" id="2303421"/>
    <lineage>
        <taxon>Bacteria</taxon>
        <taxon>Bacillati</taxon>
        <taxon>Actinomycetota</taxon>
        <taxon>Actinomycetes</taxon>
        <taxon>Streptosporangiales</taxon>
        <taxon>Thermomonosporaceae</taxon>
        <taxon>Actinomadura</taxon>
    </lineage>
</organism>
<comment type="caution">
    <text evidence="3">The sequence shown here is derived from an EMBL/GenBank/DDBJ whole genome shotgun (WGS) entry which is preliminary data.</text>
</comment>